<organism evidence="2">
    <name type="scientific">Salvia splendens</name>
    <name type="common">Scarlet sage</name>
    <dbReference type="NCBI Taxonomy" id="180675"/>
    <lineage>
        <taxon>Eukaryota</taxon>
        <taxon>Viridiplantae</taxon>
        <taxon>Streptophyta</taxon>
        <taxon>Embryophyta</taxon>
        <taxon>Tracheophyta</taxon>
        <taxon>Spermatophyta</taxon>
        <taxon>Magnoliopsida</taxon>
        <taxon>eudicotyledons</taxon>
        <taxon>Gunneridae</taxon>
        <taxon>Pentapetalae</taxon>
        <taxon>asterids</taxon>
        <taxon>lamiids</taxon>
        <taxon>Lamiales</taxon>
        <taxon>Lamiaceae</taxon>
        <taxon>Nepetoideae</taxon>
        <taxon>Mentheae</taxon>
        <taxon>Salviinae</taxon>
        <taxon>Salvia</taxon>
        <taxon>Salvia subgen. Calosphace</taxon>
        <taxon>core Calosphace</taxon>
    </lineage>
</organism>
<accession>A0A8X8WIE7</accession>
<reference evidence="2" key="2">
    <citation type="submission" date="2020-08" db="EMBL/GenBank/DDBJ databases">
        <title>Plant Genome Project.</title>
        <authorList>
            <person name="Zhang R.-G."/>
        </authorList>
    </citation>
    <scope>NUCLEOTIDE SEQUENCE</scope>
    <source>
        <strain evidence="2">Huo1</strain>
        <tissue evidence="2">Leaf</tissue>
    </source>
</reference>
<dbReference type="PANTHER" id="PTHR33448">
    <property type="entry name" value="CHLOROPLAST PROTEIN HCF243-RELATED"/>
    <property type="match status" value="1"/>
</dbReference>
<feature type="region of interest" description="Disordered" evidence="1">
    <location>
        <begin position="408"/>
        <end position="437"/>
    </location>
</feature>
<dbReference type="EMBL" id="PNBA02000016">
    <property type="protein sequence ID" value="KAG6395558.1"/>
    <property type="molecule type" value="Genomic_DNA"/>
</dbReference>
<feature type="compositionally biased region" description="Acidic residues" evidence="1">
    <location>
        <begin position="349"/>
        <end position="358"/>
    </location>
</feature>
<feature type="region of interest" description="Disordered" evidence="1">
    <location>
        <begin position="210"/>
        <end position="237"/>
    </location>
</feature>
<dbReference type="AlphaFoldDB" id="A0A8X8WIE7"/>
<gene>
    <name evidence="2" type="ORF">SASPL_141677</name>
</gene>
<name>A0A8X8WIE7_SALSN</name>
<dbReference type="Proteomes" id="UP000298416">
    <property type="component" value="Unassembled WGS sequence"/>
</dbReference>
<evidence type="ECO:0000313" key="3">
    <source>
        <dbReference type="Proteomes" id="UP000298416"/>
    </source>
</evidence>
<evidence type="ECO:0000256" key="1">
    <source>
        <dbReference type="SAM" id="MobiDB-lite"/>
    </source>
</evidence>
<reference evidence="2" key="1">
    <citation type="submission" date="2018-01" db="EMBL/GenBank/DDBJ databases">
        <authorList>
            <person name="Mao J.F."/>
        </authorList>
    </citation>
    <scope>NUCLEOTIDE SEQUENCE</scope>
    <source>
        <strain evidence="2">Huo1</strain>
        <tissue evidence="2">Leaf</tissue>
    </source>
</reference>
<comment type="caution">
    <text evidence="2">The sequence shown here is derived from an EMBL/GenBank/DDBJ whole genome shotgun (WGS) entry which is preliminary data.</text>
</comment>
<feature type="region of interest" description="Disordered" evidence="1">
    <location>
        <begin position="30"/>
        <end position="59"/>
    </location>
</feature>
<sequence length="484" mass="55454">MERERAHLRKSSSELFICLSSMKLSKSILSPGHRLRPNKASPFFPKKRLDNPEPSSPKVTCIGQVRVKSKKKKPNRSRRTDISFRKIEAPQGWVHLPVSICDALRTCFSVEGKRREIELVVGGGYEEEDDDENEVSVRRRHVLADIVVEEEAARVSICIPPKNALLLMRCRSDPMKMAALTNRFQFQHGIKEEEFDICEEMVEDKVEMLVQQQQEEGEEEEESISNTSSSFDEQNAEQLEDCCPIQVESSPDCHLAPSIEEVIEEEKEQVNESINEGEEKEQESSITVKESILLDNEDEKDEESSNRLNESINEDEDEEKEQESSITLKNDEVLVIPEKEKHLALKEEDKDEEEELVVTEEKEKAKESIEEQQNEEKPFSLPECLLLMMREPKLSMEVSRETWVCSTDFTTRRPPKPGSDHKRLSFDSKAKRIQPPRSSCSLASMIQHKLAAQELTRCKSAPIRVAAAKPDSCFWKKLEARVGV</sequence>
<feature type="region of interest" description="Disordered" evidence="1">
    <location>
        <begin position="266"/>
        <end position="331"/>
    </location>
</feature>
<feature type="region of interest" description="Disordered" evidence="1">
    <location>
        <begin position="344"/>
        <end position="378"/>
    </location>
</feature>
<evidence type="ECO:0000313" key="2">
    <source>
        <dbReference type="EMBL" id="KAG6395558.1"/>
    </source>
</evidence>
<dbReference type="OrthoDB" id="910634at2759"/>
<feature type="compositionally biased region" description="Basic and acidic residues" evidence="1">
    <location>
        <begin position="359"/>
        <end position="378"/>
    </location>
</feature>
<feature type="compositionally biased region" description="Basic and acidic residues" evidence="1">
    <location>
        <begin position="418"/>
        <end position="430"/>
    </location>
</feature>
<feature type="compositionally biased region" description="Acidic residues" evidence="1">
    <location>
        <begin position="312"/>
        <end position="321"/>
    </location>
</feature>
<proteinExistence type="predicted"/>
<protein>
    <submittedName>
        <fullName evidence="2">Uncharacterized protein</fullName>
    </submittedName>
</protein>
<feature type="compositionally biased region" description="Polar residues" evidence="1">
    <location>
        <begin position="224"/>
        <end position="233"/>
    </location>
</feature>
<keyword evidence="3" id="KW-1185">Reference proteome</keyword>
<dbReference type="PANTHER" id="PTHR33448:SF4">
    <property type="entry name" value="CHLOROPLAST PROTEIN HCF243"/>
    <property type="match status" value="1"/>
</dbReference>